<dbReference type="CDD" id="cd00067">
    <property type="entry name" value="GAL4"/>
    <property type="match status" value="1"/>
</dbReference>
<dbReference type="Proteomes" id="UP001610446">
    <property type="component" value="Unassembled WGS sequence"/>
</dbReference>
<dbReference type="PROSITE" id="PS50048">
    <property type="entry name" value="ZN2_CY6_FUNGAL_2"/>
    <property type="match status" value="1"/>
</dbReference>
<dbReference type="InterPro" id="IPR001138">
    <property type="entry name" value="Zn2Cys6_DnaBD"/>
</dbReference>
<evidence type="ECO:0000313" key="6">
    <source>
        <dbReference type="EMBL" id="KAL2858584.1"/>
    </source>
</evidence>
<sequence length="501" mass="57004">MSFAFANTILVPWEEGQIPALRTIGAVDQPRKRRTHHKSRHGCLVCKQRRVKCDERVPCSSCVRRNIQCVQPQPPRPQTMPPSVSPISAHFNSKINQINFLHLELFNHWDKHTRATLTFPCVWPFVMQRAFNEEFIMSAILCISAFHLATLCPGHARYAHASLILMAKTVFLFRKNLLRPLTKNHCEALVGTGLLMNYILWCDLGFLSIDSEVVTPANPKPRSRLNLAHDQLFLTSAGIVQIWLQAVPIFINEESVFTQVIFKNPRRDIEEALRGQGQDPTRFVEPFMKVWDDPQFQAITSDTLASETETGFRPPSYSWLLLSGLDTELSLSCLHSFTSAKASNYDETQKLLHVRDAFIRVTTNVTSHDYDYEYPQSLARSSFENVVRRMSPLLCCAAGASESTSPSSSSIHTNNKPMPREADIERLFYGFPIFCCGPFATSMMRGESRALVFLYHFYRTARILLPPGRCWWASVRSRFMEELILEELNGQGLDGCLPLSL</sequence>
<keyword evidence="2" id="KW-0238">DNA-binding</keyword>
<dbReference type="Pfam" id="PF00172">
    <property type="entry name" value="Zn_clus"/>
    <property type="match status" value="1"/>
</dbReference>
<evidence type="ECO:0000259" key="5">
    <source>
        <dbReference type="PROSITE" id="PS50048"/>
    </source>
</evidence>
<dbReference type="InterPro" id="IPR053157">
    <property type="entry name" value="Sterol_Uptake_Regulator"/>
</dbReference>
<dbReference type="InterPro" id="IPR036864">
    <property type="entry name" value="Zn2-C6_fun-type_DNA-bd_sf"/>
</dbReference>
<organism evidence="6 7">
    <name type="scientific">Aspergillus pseudoustus</name>
    <dbReference type="NCBI Taxonomy" id="1810923"/>
    <lineage>
        <taxon>Eukaryota</taxon>
        <taxon>Fungi</taxon>
        <taxon>Dikarya</taxon>
        <taxon>Ascomycota</taxon>
        <taxon>Pezizomycotina</taxon>
        <taxon>Eurotiomycetes</taxon>
        <taxon>Eurotiomycetidae</taxon>
        <taxon>Eurotiales</taxon>
        <taxon>Aspergillaceae</taxon>
        <taxon>Aspergillus</taxon>
        <taxon>Aspergillus subgen. Nidulantes</taxon>
    </lineage>
</organism>
<evidence type="ECO:0000256" key="4">
    <source>
        <dbReference type="ARBA" id="ARBA00023242"/>
    </source>
</evidence>
<dbReference type="SMART" id="SM00066">
    <property type="entry name" value="GAL4"/>
    <property type="match status" value="1"/>
</dbReference>
<dbReference type="Gene3D" id="4.10.240.10">
    <property type="entry name" value="Zn(2)-C6 fungal-type DNA-binding domain"/>
    <property type="match status" value="1"/>
</dbReference>
<dbReference type="PANTHER" id="PTHR47784">
    <property type="entry name" value="STEROL UPTAKE CONTROL PROTEIN 2"/>
    <property type="match status" value="1"/>
</dbReference>
<evidence type="ECO:0000256" key="2">
    <source>
        <dbReference type="ARBA" id="ARBA00023125"/>
    </source>
</evidence>
<evidence type="ECO:0000256" key="3">
    <source>
        <dbReference type="ARBA" id="ARBA00023163"/>
    </source>
</evidence>
<protein>
    <recommendedName>
        <fullName evidence="5">Zn(2)-C6 fungal-type domain-containing protein</fullName>
    </recommendedName>
</protein>
<evidence type="ECO:0000313" key="7">
    <source>
        <dbReference type="Proteomes" id="UP001610446"/>
    </source>
</evidence>
<name>A0ABR4L341_9EURO</name>
<keyword evidence="1" id="KW-0805">Transcription regulation</keyword>
<gene>
    <name evidence="6" type="ORF">BJY01DRAFT_201362</name>
</gene>
<comment type="caution">
    <text evidence="6">The sequence shown here is derived from an EMBL/GenBank/DDBJ whole genome shotgun (WGS) entry which is preliminary data.</text>
</comment>
<keyword evidence="7" id="KW-1185">Reference proteome</keyword>
<accession>A0ABR4L341</accession>
<feature type="domain" description="Zn(2)-C6 fungal-type" evidence="5">
    <location>
        <begin position="42"/>
        <end position="71"/>
    </location>
</feature>
<dbReference type="PROSITE" id="PS00463">
    <property type="entry name" value="ZN2_CY6_FUNGAL_1"/>
    <property type="match status" value="1"/>
</dbReference>
<proteinExistence type="predicted"/>
<evidence type="ECO:0000256" key="1">
    <source>
        <dbReference type="ARBA" id="ARBA00023015"/>
    </source>
</evidence>
<keyword evidence="3" id="KW-0804">Transcription</keyword>
<dbReference type="SUPFAM" id="SSF57701">
    <property type="entry name" value="Zn2/Cys6 DNA-binding domain"/>
    <property type="match status" value="1"/>
</dbReference>
<dbReference type="EMBL" id="JBFXLU010000001">
    <property type="protein sequence ID" value="KAL2858584.1"/>
    <property type="molecule type" value="Genomic_DNA"/>
</dbReference>
<reference evidence="6 7" key="1">
    <citation type="submission" date="2024-07" db="EMBL/GenBank/DDBJ databases">
        <title>Section-level genome sequencing and comparative genomics of Aspergillus sections Usti and Cavernicolus.</title>
        <authorList>
            <consortium name="Lawrence Berkeley National Laboratory"/>
            <person name="Nybo J.L."/>
            <person name="Vesth T.C."/>
            <person name="Theobald S."/>
            <person name="Frisvad J.C."/>
            <person name="Larsen T.O."/>
            <person name="Kjaerboelling I."/>
            <person name="Rothschild-Mancinelli K."/>
            <person name="Lyhne E.K."/>
            <person name="Kogle M.E."/>
            <person name="Barry K."/>
            <person name="Clum A."/>
            <person name="Na H."/>
            <person name="Ledsgaard L."/>
            <person name="Lin J."/>
            <person name="Lipzen A."/>
            <person name="Kuo A."/>
            <person name="Riley R."/>
            <person name="Mondo S."/>
            <person name="Labutti K."/>
            <person name="Haridas S."/>
            <person name="Pangalinan J."/>
            <person name="Salamov A.A."/>
            <person name="Simmons B.A."/>
            <person name="Magnuson J.K."/>
            <person name="Chen J."/>
            <person name="Drula E."/>
            <person name="Henrissat B."/>
            <person name="Wiebenga A."/>
            <person name="Lubbers R.J."/>
            <person name="Gomes A.C."/>
            <person name="Makela M.R."/>
            <person name="Stajich J."/>
            <person name="Grigoriev I.V."/>
            <person name="Mortensen U.H."/>
            <person name="De Vries R.P."/>
            <person name="Baker S.E."/>
            <person name="Andersen M.R."/>
        </authorList>
    </citation>
    <scope>NUCLEOTIDE SEQUENCE [LARGE SCALE GENOMIC DNA]</scope>
    <source>
        <strain evidence="6 7">CBS 123904</strain>
    </source>
</reference>
<keyword evidence="4" id="KW-0539">Nucleus</keyword>
<dbReference type="PANTHER" id="PTHR47784:SF5">
    <property type="entry name" value="STEROL UPTAKE CONTROL PROTEIN 2"/>
    <property type="match status" value="1"/>
</dbReference>